<accession>A0A090CZK8</accession>
<proteinExistence type="predicted"/>
<evidence type="ECO:0000313" key="1">
    <source>
        <dbReference type="EMBL" id="CDR32870.1"/>
    </source>
</evidence>
<sequence length="739" mass="84533">MQEASPSQTRRYIEKPEIPNYRRRSCTIPVPLSSAPVLSSIYSPPEETLPLPHLTIQHSVSPISYNTIQIVAHLIIRTKNEKGSREDYKKLEETHFSLGTKEEEEKEKEAEIPTHLSKKNIKKLSISQVDKLKLRDLTHLKKKCRNFSVVHLAIILDKFKKLKEEHYKYLKIETLLELPPLFLMEKLCRDKIFQSLPQKMREKLAHPRNAFLFLQALNDLRLSRHEAVDQKIFSIIPLDVFKRLNKLQGHLTLSKFSPPMPILEAMIEGDCFSYDDYDKYEDLFQDPLDLYNRLTNKQNFLPFFFNLSKIRAEGSTQLTLKEGYLTEAKRNRNFQFLNDFNSFKNLAKAASSVVQDLDFPIPYRFQTIEEEIKFAPEDGFLDPSKDPAEDGFSIKGNDFSCLGIGSLYPRAFNQEEEFVRQGDPVADVVQLTYLAGSNGENAIIFCGADGSGWGKTSFLTANQACLSLEKHLLEKIQKGKGILYSSEAPALLLEGFDSAVKALEEKELMMGTTLCGLLAYQSEKTTDWIISLCNLGDFKAYHFDKENKKLHSLLDDRLRKVNSYSKNPGGFLMSKENTEIANLTLLHFLAKEGDSLILMTNGVHDNLRPKNLGISLSEALEYLKDKLSPSEAECLFEAPEDWVDNNLTCSLIEEFYMQRKLNDGFTKEVDKRHFVHDMIRFLFTLTKKQREWHEKVAKIPIEDGTSISANELQGMPPSEGFIGLTDHFGIAVINLKTKD</sequence>
<dbReference type="Gene3D" id="3.60.40.10">
    <property type="entry name" value="PPM-type phosphatase domain"/>
    <property type="match status" value="1"/>
</dbReference>
<organism evidence="1 2">
    <name type="scientific">Candidatus Criblamydia sequanensis CRIB-18</name>
    <dbReference type="NCBI Taxonomy" id="1437425"/>
    <lineage>
        <taxon>Bacteria</taxon>
        <taxon>Pseudomonadati</taxon>
        <taxon>Chlamydiota</taxon>
        <taxon>Chlamydiia</taxon>
        <taxon>Parachlamydiales</taxon>
        <taxon>Candidatus Criblamydiaceae</taxon>
        <taxon>Candidatus Criblamydia</taxon>
    </lineage>
</organism>
<keyword evidence="2" id="KW-1185">Reference proteome</keyword>
<dbReference type="InterPro" id="IPR053287">
    <property type="entry name" value="PP2C-like_domain"/>
</dbReference>
<dbReference type="STRING" id="1437425.CSEC_0026"/>
<gene>
    <name evidence="1" type="ORF">CSEC_0026</name>
</gene>
<dbReference type="SUPFAM" id="SSF81606">
    <property type="entry name" value="PP2C-like"/>
    <property type="match status" value="1"/>
</dbReference>
<evidence type="ECO:0000313" key="2">
    <source>
        <dbReference type="Proteomes" id="UP000031552"/>
    </source>
</evidence>
<name>A0A090CZK8_9BACT</name>
<reference evidence="1" key="1">
    <citation type="submission" date="2013-12" db="EMBL/GenBank/DDBJ databases">
        <authorList>
            <person name="Linke B."/>
        </authorList>
    </citation>
    <scope>NUCLEOTIDE SEQUENCE [LARGE SCALE GENOMIC DNA]</scope>
    <source>
        <strain evidence="1">CRIB-18</strain>
    </source>
</reference>
<dbReference type="PANTHER" id="PTHR21586:SF4">
    <property type="entry name" value="PROTEIN PHOSPHATASE 2C-RELATED PROTEIN"/>
    <property type="match status" value="1"/>
</dbReference>
<dbReference type="Proteomes" id="UP000031552">
    <property type="component" value="Unassembled WGS sequence"/>
</dbReference>
<dbReference type="EMBL" id="CCEJ010000001">
    <property type="protein sequence ID" value="CDR32870.1"/>
    <property type="molecule type" value="Genomic_DNA"/>
</dbReference>
<comment type="caution">
    <text evidence="1">The sequence shown here is derived from an EMBL/GenBank/DDBJ whole genome shotgun (WGS) entry which is preliminary data.</text>
</comment>
<dbReference type="AlphaFoldDB" id="A0A090CZK8"/>
<dbReference type="RefSeq" id="WP_041016397.1">
    <property type="nucleotide sequence ID" value="NZ_CCEJ010000001.1"/>
</dbReference>
<dbReference type="PANTHER" id="PTHR21586">
    <property type="entry name" value="TIPA"/>
    <property type="match status" value="1"/>
</dbReference>
<protein>
    <submittedName>
        <fullName evidence="1">Uncharacterized protein</fullName>
    </submittedName>
</protein>
<reference evidence="1" key="2">
    <citation type="submission" date="2014-09" db="EMBL/GenBank/DDBJ databases">
        <title>Criblamydia sequanensis harbors a mega-plasmid encoding arsenite resistance.</title>
        <authorList>
            <person name="Bertelli C."/>
            <person name="Goesmann A."/>
            <person name="Greub G."/>
        </authorList>
    </citation>
    <scope>NUCLEOTIDE SEQUENCE [LARGE SCALE GENOMIC DNA]</scope>
    <source>
        <strain evidence="1">CRIB-18</strain>
    </source>
</reference>
<dbReference type="InterPro" id="IPR036457">
    <property type="entry name" value="PPM-type-like_dom_sf"/>
</dbReference>